<dbReference type="PRINTS" id="PR00151">
    <property type="entry name" value="PORPHBDMNASE"/>
</dbReference>
<dbReference type="CDD" id="cd00494">
    <property type="entry name" value="PBP2_HMBS"/>
    <property type="match status" value="1"/>
</dbReference>
<comment type="caution">
    <text evidence="7">The sequence shown here is derived from an EMBL/GenBank/DDBJ whole genome shotgun (WGS) entry which is preliminary data.</text>
</comment>
<comment type="cofactor">
    <cofactor evidence="1">
        <name>dipyrromethane</name>
        <dbReference type="ChEBI" id="CHEBI:60342"/>
    </cofactor>
</comment>
<dbReference type="SUPFAM" id="SSF53850">
    <property type="entry name" value="Periplasmic binding protein-like II"/>
    <property type="match status" value="1"/>
</dbReference>
<dbReference type="Gene3D" id="3.40.190.10">
    <property type="entry name" value="Periplasmic binding protein-like II"/>
    <property type="match status" value="2"/>
</dbReference>
<dbReference type="Proteomes" id="UP000612055">
    <property type="component" value="Unassembled WGS sequence"/>
</dbReference>
<dbReference type="AlphaFoldDB" id="A0A836BSW2"/>
<evidence type="ECO:0000256" key="1">
    <source>
        <dbReference type="ARBA" id="ARBA00001916"/>
    </source>
</evidence>
<dbReference type="PIRSF" id="PIRSF001438">
    <property type="entry name" value="4pyrrol_synth_OHMeBilane_synth"/>
    <property type="match status" value="1"/>
</dbReference>
<dbReference type="NCBIfam" id="TIGR00212">
    <property type="entry name" value="hemC"/>
    <property type="match status" value="1"/>
</dbReference>
<dbReference type="Pfam" id="PF01379">
    <property type="entry name" value="Porphobil_deam"/>
    <property type="match status" value="1"/>
</dbReference>
<evidence type="ECO:0000256" key="5">
    <source>
        <dbReference type="ARBA" id="ARBA00023244"/>
    </source>
</evidence>
<keyword evidence="5" id="KW-0627">Porphyrin biosynthesis</keyword>
<evidence type="ECO:0000313" key="7">
    <source>
        <dbReference type="EMBL" id="KAG2487675.1"/>
    </source>
</evidence>
<comment type="similarity">
    <text evidence="2">Belongs to the HMBS family.</text>
</comment>
<evidence type="ECO:0000256" key="3">
    <source>
        <dbReference type="ARBA" id="ARBA00012655"/>
    </source>
</evidence>
<accession>A0A836BSW2</accession>
<dbReference type="EC" id="2.5.1.61" evidence="3"/>
<evidence type="ECO:0000259" key="6">
    <source>
        <dbReference type="Pfam" id="PF01379"/>
    </source>
</evidence>
<dbReference type="GO" id="GO:0005737">
    <property type="term" value="C:cytoplasm"/>
    <property type="evidence" value="ECO:0007669"/>
    <property type="project" value="TreeGrafter"/>
</dbReference>
<dbReference type="PANTHER" id="PTHR11557">
    <property type="entry name" value="PORPHOBILINOGEN DEAMINASE"/>
    <property type="match status" value="1"/>
</dbReference>
<organism evidence="7 8">
    <name type="scientific">Edaphochlamys debaryana</name>
    <dbReference type="NCBI Taxonomy" id="47281"/>
    <lineage>
        <taxon>Eukaryota</taxon>
        <taxon>Viridiplantae</taxon>
        <taxon>Chlorophyta</taxon>
        <taxon>core chlorophytes</taxon>
        <taxon>Chlorophyceae</taxon>
        <taxon>CS clade</taxon>
        <taxon>Chlamydomonadales</taxon>
        <taxon>Chlamydomonadales incertae sedis</taxon>
        <taxon>Edaphochlamys</taxon>
    </lineage>
</organism>
<evidence type="ECO:0000256" key="4">
    <source>
        <dbReference type="ARBA" id="ARBA00022679"/>
    </source>
</evidence>
<proteinExistence type="inferred from homology"/>
<evidence type="ECO:0000256" key="2">
    <source>
        <dbReference type="ARBA" id="ARBA00005638"/>
    </source>
</evidence>
<dbReference type="FunFam" id="3.40.190.10:FF:000005">
    <property type="entry name" value="Porphobilinogen deaminase"/>
    <property type="match status" value="1"/>
</dbReference>
<keyword evidence="8" id="KW-1185">Reference proteome</keyword>
<keyword evidence="4" id="KW-0808">Transferase</keyword>
<dbReference type="OrthoDB" id="564646at2759"/>
<sequence>MRTLYGTSACHGRVGHRPGRSYLLGAGILRCRVRCKSAVEGAAALKTGPRPLVIATRGSKLALEQTRQVQQLLHAAAQLRGEVLQLSTVELKTTGDNSPTAPLRSLGAGAFADAVDDAVASGAADMGVHSLKDCPSTLPEGLLLAACLPRADPRDCLIAGDEGVRSLRDLVPGSRVGTSSSRRAAQIRHSFPHLQVVELRGNVDARLQRIRAREISATVLARAGIQRLGLEEEVGARVLSTDEMLPAACQGAVGVVCREGDAWVAEQLAAISHRPTRLEVAAERACLAALLGSEEAGRGGQAFPAIAWAAHTRYDPDAGLMGIDCFVSDLEGRDLIRYTEFARSVVDETDAESLGSLYGTLLRMAAAGNGWIPLDL</sequence>
<dbReference type="PANTHER" id="PTHR11557:SF0">
    <property type="entry name" value="PORPHOBILINOGEN DEAMINASE"/>
    <property type="match status" value="1"/>
</dbReference>
<feature type="domain" description="Porphobilinogen deaminase N-terminal" evidence="6">
    <location>
        <begin position="52"/>
        <end position="264"/>
    </location>
</feature>
<dbReference type="GO" id="GO:0006783">
    <property type="term" value="P:heme biosynthetic process"/>
    <property type="evidence" value="ECO:0007669"/>
    <property type="project" value="TreeGrafter"/>
</dbReference>
<dbReference type="InterPro" id="IPR022417">
    <property type="entry name" value="Porphobilin_deaminase_N"/>
</dbReference>
<dbReference type="InterPro" id="IPR000860">
    <property type="entry name" value="HemC"/>
</dbReference>
<name>A0A836BSW2_9CHLO</name>
<evidence type="ECO:0000313" key="8">
    <source>
        <dbReference type="Proteomes" id="UP000612055"/>
    </source>
</evidence>
<reference evidence="7" key="1">
    <citation type="journal article" date="2020" name="bioRxiv">
        <title>Comparative genomics of Chlamydomonas.</title>
        <authorList>
            <person name="Craig R.J."/>
            <person name="Hasan A.R."/>
            <person name="Ness R.W."/>
            <person name="Keightley P.D."/>
        </authorList>
    </citation>
    <scope>NUCLEOTIDE SEQUENCE</scope>
    <source>
        <strain evidence="7">CCAP 11/70</strain>
    </source>
</reference>
<gene>
    <name evidence="7" type="ORF">HYH03_013675</name>
</gene>
<protein>
    <recommendedName>
        <fullName evidence="3">hydroxymethylbilane synthase</fullName>
        <ecNumber evidence="3">2.5.1.61</ecNumber>
    </recommendedName>
</protein>
<dbReference type="GO" id="GO:0004418">
    <property type="term" value="F:hydroxymethylbilane synthase activity"/>
    <property type="evidence" value="ECO:0007669"/>
    <property type="project" value="UniProtKB-EC"/>
</dbReference>
<dbReference type="EMBL" id="JAEHOE010000093">
    <property type="protein sequence ID" value="KAG2487675.1"/>
    <property type="molecule type" value="Genomic_DNA"/>
</dbReference>